<dbReference type="InterPro" id="IPR012645">
    <property type="entry name" value="CHP02301"/>
</dbReference>
<proteinExistence type="predicted"/>
<evidence type="ECO:0008006" key="2">
    <source>
        <dbReference type="Google" id="ProtNLM"/>
    </source>
</evidence>
<dbReference type="AlphaFoldDB" id="A0A3B0TWQ6"/>
<evidence type="ECO:0000313" key="1">
    <source>
        <dbReference type="EMBL" id="VAW23171.1"/>
    </source>
</evidence>
<reference evidence="1" key="1">
    <citation type="submission" date="2018-06" db="EMBL/GenBank/DDBJ databases">
        <authorList>
            <person name="Zhirakovskaya E."/>
        </authorList>
    </citation>
    <scope>NUCLEOTIDE SEQUENCE</scope>
</reference>
<accession>A0A3B0TWQ6</accession>
<organism evidence="1">
    <name type="scientific">hydrothermal vent metagenome</name>
    <dbReference type="NCBI Taxonomy" id="652676"/>
    <lineage>
        <taxon>unclassified sequences</taxon>
        <taxon>metagenomes</taxon>
        <taxon>ecological metagenomes</taxon>
    </lineage>
</organism>
<dbReference type="EMBL" id="UOEO01000225">
    <property type="protein sequence ID" value="VAW23171.1"/>
    <property type="molecule type" value="Genomic_DNA"/>
</dbReference>
<gene>
    <name evidence="1" type="ORF">MNBD_ALPHA12-1534</name>
</gene>
<name>A0A3B0TWQ6_9ZZZZ</name>
<sequence>MKGKKQEKARDGKRKVPKRPVVAAILLFLFMQPAMAVDPPYQKEMERLLMVMGNLYFLQPLCGFKQEDWRQNATELIDLDEPGQDRKQRLNGAFNEGYMAYSRLYRSCTQSGKLAMARLMAEADHLARDIHSRYAE</sequence>
<dbReference type="NCBIfam" id="TIGR02301">
    <property type="entry name" value="TIGR02301 family protein"/>
    <property type="match status" value="1"/>
</dbReference>
<dbReference type="Pfam" id="PF09539">
    <property type="entry name" value="DUF2385"/>
    <property type="match status" value="1"/>
</dbReference>
<protein>
    <recommendedName>
        <fullName evidence="2">TIGR02301 family protein</fullName>
    </recommendedName>
</protein>